<dbReference type="CDD" id="cd01400">
    <property type="entry name" value="6PGL"/>
    <property type="match status" value="1"/>
</dbReference>
<proteinExistence type="inferred from homology"/>
<evidence type="ECO:0000256" key="6">
    <source>
        <dbReference type="ARBA" id="ARBA00020337"/>
    </source>
</evidence>
<accession>A0AA97I096</accession>
<protein>
    <recommendedName>
        <fullName evidence="6">6-phosphogluconolactonase</fullName>
        <ecNumber evidence="5">3.1.1.31</ecNumber>
    </recommendedName>
</protein>
<dbReference type="InterPro" id="IPR005900">
    <property type="entry name" value="6-phosphogluconolactonase_DevB"/>
</dbReference>
<keyword evidence="9" id="KW-1185">Reference proteome</keyword>
<comment type="catalytic activity">
    <reaction evidence="1">
        <text>6-phospho-D-glucono-1,5-lactone + H2O = 6-phospho-D-gluconate + H(+)</text>
        <dbReference type="Rhea" id="RHEA:12556"/>
        <dbReference type="ChEBI" id="CHEBI:15377"/>
        <dbReference type="ChEBI" id="CHEBI:15378"/>
        <dbReference type="ChEBI" id="CHEBI:57955"/>
        <dbReference type="ChEBI" id="CHEBI:58759"/>
        <dbReference type="EC" id="3.1.1.31"/>
    </reaction>
</comment>
<dbReference type="GO" id="GO:0017057">
    <property type="term" value="F:6-phosphogluconolactonase activity"/>
    <property type="evidence" value="ECO:0007669"/>
    <property type="project" value="UniProtKB-EC"/>
</dbReference>
<dbReference type="EMBL" id="CP136594">
    <property type="protein sequence ID" value="WOE75514.1"/>
    <property type="molecule type" value="Genomic_DNA"/>
</dbReference>
<dbReference type="PANTHER" id="PTHR11054:SF0">
    <property type="entry name" value="6-PHOSPHOGLUCONOLACTONASE"/>
    <property type="match status" value="1"/>
</dbReference>
<reference evidence="8 9" key="1">
    <citation type="submission" date="2023-10" db="EMBL/GenBank/DDBJ databases">
        <title>Complete genome sequence of a Sphingomonadaceae bacterium.</title>
        <authorList>
            <person name="Yan C."/>
        </authorList>
    </citation>
    <scope>NUCLEOTIDE SEQUENCE [LARGE SCALE GENOMIC DNA]</scope>
    <source>
        <strain evidence="8 9">SCSIO 66989</strain>
    </source>
</reference>
<evidence type="ECO:0000313" key="9">
    <source>
        <dbReference type="Proteomes" id="UP001302429"/>
    </source>
</evidence>
<dbReference type="PANTHER" id="PTHR11054">
    <property type="entry name" value="6-PHOSPHOGLUCONOLACTONASE"/>
    <property type="match status" value="1"/>
</dbReference>
<dbReference type="SUPFAM" id="SSF100950">
    <property type="entry name" value="NagB/RpiA/CoA transferase-like"/>
    <property type="match status" value="1"/>
</dbReference>
<dbReference type="Pfam" id="PF01182">
    <property type="entry name" value="Glucosamine_iso"/>
    <property type="match status" value="2"/>
</dbReference>
<organism evidence="8 9">
    <name type="scientific">Alterisphingorhabdus coralli</name>
    <dbReference type="NCBI Taxonomy" id="3071408"/>
    <lineage>
        <taxon>Bacteria</taxon>
        <taxon>Pseudomonadati</taxon>
        <taxon>Pseudomonadota</taxon>
        <taxon>Alphaproteobacteria</taxon>
        <taxon>Sphingomonadales</taxon>
        <taxon>Sphingomonadaceae</taxon>
        <taxon>Alterisphingorhabdus (ex Yan et al. 2024)</taxon>
    </lineage>
</organism>
<name>A0AA97I096_9SPHN</name>
<feature type="domain" description="Glucosamine/galactosamine-6-phosphate isomerase" evidence="7">
    <location>
        <begin position="13"/>
        <end position="86"/>
    </location>
</feature>
<evidence type="ECO:0000313" key="8">
    <source>
        <dbReference type="EMBL" id="WOE75514.1"/>
    </source>
</evidence>
<sequence>MSEARAIDIIENATSAMVADAVQAALHKQGRRAIAVPGGSTPFPIFAELAKRPIQWDDVLLILGDDRLVPADHQASNHGRLANTLEATEAVVTPLQELDNPPPRFDLMWIGMGADGHIASLFPSSDPRPDGDPAIVTLTPDPLPPEAPFDRISLNLAAINNSDAIILVGKGKEKRAIFDAAMANENDLPIARLLRIPGPPVTVYWSES</sequence>
<feature type="domain" description="Glucosamine/galactosamine-6-phosphate isomerase" evidence="7">
    <location>
        <begin position="87"/>
        <end position="193"/>
    </location>
</feature>
<evidence type="ECO:0000256" key="5">
    <source>
        <dbReference type="ARBA" id="ARBA00013198"/>
    </source>
</evidence>
<dbReference type="GO" id="GO:0005975">
    <property type="term" value="P:carbohydrate metabolic process"/>
    <property type="evidence" value="ECO:0007669"/>
    <property type="project" value="InterPro"/>
</dbReference>
<comment type="pathway">
    <text evidence="3">Carbohydrate degradation; pentose phosphate pathway; D-ribulose 5-phosphate from D-glucose 6-phosphate (oxidative stage): step 2/3.</text>
</comment>
<dbReference type="RefSeq" id="WP_317082496.1">
    <property type="nucleotide sequence ID" value="NZ_CP136594.1"/>
</dbReference>
<dbReference type="GO" id="GO:0006098">
    <property type="term" value="P:pentose-phosphate shunt"/>
    <property type="evidence" value="ECO:0007669"/>
    <property type="project" value="InterPro"/>
</dbReference>
<dbReference type="InterPro" id="IPR039104">
    <property type="entry name" value="6PGL"/>
</dbReference>
<gene>
    <name evidence="8" type="ORF">RB602_02025</name>
</gene>
<dbReference type="KEGG" id="acoa:RB602_02025"/>
<dbReference type="Proteomes" id="UP001302429">
    <property type="component" value="Chromosome"/>
</dbReference>
<dbReference type="AlphaFoldDB" id="A0AA97I096"/>
<evidence type="ECO:0000256" key="2">
    <source>
        <dbReference type="ARBA" id="ARBA00002681"/>
    </source>
</evidence>
<dbReference type="EC" id="3.1.1.31" evidence="5"/>
<comment type="similarity">
    <text evidence="4">Belongs to the glucosamine/galactosamine-6-phosphate isomerase family. 6-phosphogluconolactonase subfamily.</text>
</comment>
<dbReference type="InterPro" id="IPR037171">
    <property type="entry name" value="NagB/RpiA_transferase-like"/>
</dbReference>
<evidence type="ECO:0000259" key="7">
    <source>
        <dbReference type="Pfam" id="PF01182"/>
    </source>
</evidence>
<comment type="function">
    <text evidence="2">Hydrolysis of 6-phosphogluconolactone to 6-phosphogluconate.</text>
</comment>
<dbReference type="Gene3D" id="3.40.50.1360">
    <property type="match status" value="1"/>
</dbReference>
<dbReference type="InterPro" id="IPR006148">
    <property type="entry name" value="Glc/Gal-6P_isomerase"/>
</dbReference>
<evidence type="ECO:0000256" key="4">
    <source>
        <dbReference type="ARBA" id="ARBA00010662"/>
    </source>
</evidence>
<evidence type="ECO:0000256" key="1">
    <source>
        <dbReference type="ARBA" id="ARBA00000832"/>
    </source>
</evidence>
<evidence type="ECO:0000256" key="3">
    <source>
        <dbReference type="ARBA" id="ARBA00004961"/>
    </source>
</evidence>